<dbReference type="Proteomes" id="UP000245609">
    <property type="component" value="Unassembled WGS sequence"/>
</dbReference>
<dbReference type="GO" id="GO:0007095">
    <property type="term" value="P:mitotic G2 DNA damage checkpoint signaling"/>
    <property type="evidence" value="ECO:0007669"/>
    <property type="project" value="TreeGrafter"/>
</dbReference>
<dbReference type="EMBL" id="MBFS01003339">
    <property type="protein sequence ID" value="PVU87223.1"/>
    <property type="molecule type" value="Genomic_DNA"/>
</dbReference>
<accession>A0A2T9Y4I8</accession>
<feature type="region of interest" description="Disordered" evidence="1">
    <location>
        <begin position="132"/>
        <end position="206"/>
    </location>
</feature>
<organism evidence="3 4">
    <name type="scientific">Smittium megazygosporum</name>
    <dbReference type="NCBI Taxonomy" id="133381"/>
    <lineage>
        <taxon>Eukaryota</taxon>
        <taxon>Fungi</taxon>
        <taxon>Fungi incertae sedis</taxon>
        <taxon>Zoopagomycota</taxon>
        <taxon>Kickxellomycotina</taxon>
        <taxon>Harpellomycetes</taxon>
        <taxon>Harpellales</taxon>
        <taxon>Legeriomycetaceae</taxon>
        <taxon>Smittium</taxon>
    </lineage>
</organism>
<dbReference type="InterPro" id="IPR049472">
    <property type="entry name" value="MRNIP_N"/>
</dbReference>
<dbReference type="Pfam" id="PF15749">
    <property type="entry name" value="MRNIP"/>
    <property type="match status" value="1"/>
</dbReference>
<evidence type="ECO:0000313" key="4">
    <source>
        <dbReference type="Proteomes" id="UP000245609"/>
    </source>
</evidence>
<feature type="compositionally biased region" description="Polar residues" evidence="1">
    <location>
        <begin position="132"/>
        <end position="142"/>
    </location>
</feature>
<evidence type="ECO:0000259" key="2">
    <source>
        <dbReference type="Pfam" id="PF15749"/>
    </source>
</evidence>
<keyword evidence="4" id="KW-1185">Reference proteome</keyword>
<evidence type="ECO:0000313" key="3">
    <source>
        <dbReference type="EMBL" id="PVU87223.1"/>
    </source>
</evidence>
<sequence length="269" mass="30600">MPDFLVLRCARDSCRIFQVQQKKKVNKWSCKVCGEKQTLLKIYYEAPAAAECRKVVQELNYSSGELKKQVNEQKLLRTNDPQHFETKPLDSRISNQDKNTSKWVEFCSRADPSSDSEPPIDDNNGIIRNQLTAQHSNSSIESLGSKKRKYFLHSRNPTSQKREKAQEEYNYNSGIKSASRHSVYQPRKETLKLSSDEQESRVYNSTPNAVKSKIISNQSNTSTHNIEKQSNGRVRIEKTANISGLQNSGSKGSAWSKFMASNRNLSDSD</sequence>
<protein>
    <recommendedName>
        <fullName evidence="2">MRN complex-interacting protein N-terminal domain-containing protein</fullName>
    </recommendedName>
</protein>
<dbReference type="PANTHER" id="PTHR15863:SF2">
    <property type="entry name" value="MRN COMPLEX-INTERACTING PROTEIN"/>
    <property type="match status" value="1"/>
</dbReference>
<dbReference type="GO" id="GO:0003682">
    <property type="term" value="F:chromatin binding"/>
    <property type="evidence" value="ECO:0007669"/>
    <property type="project" value="TreeGrafter"/>
</dbReference>
<gene>
    <name evidence="3" type="ORF">BB560_006531</name>
</gene>
<dbReference type="AlphaFoldDB" id="A0A2T9Y4I8"/>
<name>A0A2T9Y4I8_9FUNG</name>
<feature type="compositionally biased region" description="Basic and acidic residues" evidence="1">
    <location>
        <begin position="186"/>
        <end position="200"/>
    </location>
</feature>
<reference evidence="3 4" key="1">
    <citation type="journal article" date="2018" name="MBio">
        <title>Comparative Genomics Reveals the Core Gene Toolbox for the Fungus-Insect Symbiosis.</title>
        <authorList>
            <person name="Wang Y."/>
            <person name="Stata M."/>
            <person name="Wang W."/>
            <person name="Stajich J.E."/>
            <person name="White M.M."/>
            <person name="Moncalvo J.M."/>
        </authorList>
    </citation>
    <scope>NUCLEOTIDE SEQUENCE [LARGE SCALE GENOMIC DNA]</scope>
    <source>
        <strain evidence="3 4">SC-DP-2</strain>
    </source>
</reference>
<dbReference type="PANTHER" id="PTHR15863">
    <property type="entry name" value="MRN COMPLEX-INTERACTING PROTEIN"/>
    <property type="match status" value="1"/>
</dbReference>
<proteinExistence type="predicted"/>
<dbReference type="STRING" id="133381.A0A2T9Y4I8"/>
<dbReference type="OrthoDB" id="5960226at2759"/>
<feature type="domain" description="MRN complex-interacting protein N-terminal" evidence="2">
    <location>
        <begin position="6"/>
        <end position="106"/>
    </location>
</feature>
<comment type="caution">
    <text evidence="3">The sequence shown here is derived from an EMBL/GenBank/DDBJ whole genome shotgun (WGS) entry which is preliminary data.</text>
</comment>
<dbReference type="GO" id="GO:0005634">
    <property type="term" value="C:nucleus"/>
    <property type="evidence" value="ECO:0007669"/>
    <property type="project" value="TreeGrafter"/>
</dbReference>
<evidence type="ECO:0000256" key="1">
    <source>
        <dbReference type="SAM" id="MobiDB-lite"/>
    </source>
</evidence>
<dbReference type="InterPro" id="IPR032739">
    <property type="entry name" value="MRNIP"/>
</dbReference>
<feature type="compositionally biased region" description="Polar residues" evidence="1">
    <location>
        <begin position="169"/>
        <end position="182"/>
    </location>
</feature>